<name>R7W7D1_AEGTA</name>
<sequence length="136" mass="15306">MGDIENSLPAAATAERSRHGFWAWKERFVLNHLTLYNPHDDDDDANGVGSADADQRSRRRFLWWMTLLEIVVVLGTALLMACIEPSTAGPAVYLASRIVGYAGHVVAVCWGLLLIHLWQAVYVDNRRDQRIIDSLM</sequence>
<dbReference type="EnsemblPlants" id="EMT13139">
    <property type="protein sequence ID" value="EMT13139"/>
    <property type="gene ID" value="F775_07828"/>
</dbReference>
<proteinExistence type="predicted"/>
<evidence type="ECO:0000313" key="1">
    <source>
        <dbReference type="EnsemblPlants" id="EMT13139"/>
    </source>
</evidence>
<dbReference type="AlphaFoldDB" id="R7W7D1"/>
<protein>
    <submittedName>
        <fullName evidence="1">Uncharacterized protein</fullName>
    </submittedName>
</protein>
<reference evidence="1" key="1">
    <citation type="submission" date="2015-06" db="UniProtKB">
        <authorList>
            <consortium name="EnsemblPlants"/>
        </authorList>
    </citation>
    <scope>IDENTIFICATION</scope>
</reference>
<organism evidence="1">
    <name type="scientific">Aegilops tauschii</name>
    <name type="common">Tausch's goatgrass</name>
    <name type="synonym">Aegilops squarrosa</name>
    <dbReference type="NCBI Taxonomy" id="37682"/>
    <lineage>
        <taxon>Eukaryota</taxon>
        <taxon>Viridiplantae</taxon>
        <taxon>Streptophyta</taxon>
        <taxon>Embryophyta</taxon>
        <taxon>Tracheophyta</taxon>
        <taxon>Spermatophyta</taxon>
        <taxon>Magnoliopsida</taxon>
        <taxon>Liliopsida</taxon>
        <taxon>Poales</taxon>
        <taxon>Poaceae</taxon>
        <taxon>BOP clade</taxon>
        <taxon>Pooideae</taxon>
        <taxon>Triticodae</taxon>
        <taxon>Triticeae</taxon>
        <taxon>Triticinae</taxon>
        <taxon>Aegilops</taxon>
    </lineage>
</organism>
<accession>R7W7D1</accession>